<dbReference type="Gene3D" id="3.40.605.10">
    <property type="entry name" value="Aldehyde Dehydrogenase, Chain A, domain 1"/>
    <property type="match status" value="3"/>
</dbReference>
<feature type="domain" description="Aldehyde dehydrogenase" evidence="5">
    <location>
        <begin position="738"/>
        <end position="1200"/>
    </location>
</feature>
<dbReference type="GO" id="GO:0016620">
    <property type="term" value="F:oxidoreductase activity, acting on the aldehyde or oxo group of donors, NAD or NADP as acceptor"/>
    <property type="evidence" value="ECO:0007669"/>
    <property type="project" value="InterPro"/>
</dbReference>
<dbReference type="InterPro" id="IPR016160">
    <property type="entry name" value="Ald_DH_CS_CYS"/>
</dbReference>
<dbReference type="EMBL" id="CAJPVJ010004644">
    <property type="protein sequence ID" value="CAG2168793.1"/>
    <property type="molecule type" value="Genomic_DNA"/>
</dbReference>
<dbReference type="InterPro" id="IPR015590">
    <property type="entry name" value="Aldehyde_DH_dom"/>
</dbReference>
<keyword evidence="2 4" id="KW-0560">Oxidoreductase</keyword>
<dbReference type="FunFam" id="3.40.309.10:FF:000001">
    <property type="entry name" value="Mitochondrial aldehyde dehydrogenase 2"/>
    <property type="match status" value="2"/>
</dbReference>
<evidence type="ECO:0000313" key="6">
    <source>
        <dbReference type="EMBL" id="CAD7651391.1"/>
    </source>
</evidence>
<name>A0A7R9M0W6_9ACAR</name>
<dbReference type="InterPro" id="IPR029510">
    <property type="entry name" value="Ald_DH_CS_GLU"/>
</dbReference>
<proteinExistence type="inferred from homology"/>
<evidence type="ECO:0000256" key="3">
    <source>
        <dbReference type="PROSITE-ProRule" id="PRU10007"/>
    </source>
</evidence>
<feature type="active site" evidence="3">
    <location>
        <position position="509"/>
    </location>
</feature>
<dbReference type="AlphaFoldDB" id="A0A7R9M0W6"/>
<organism evidence="6">
    <name type="scientific">Oppiella nova</name>
    <dbReference type="NCBI Taxonomy" id="334625"/>
    <lineage>
        <taxon>Eukaryota</taxon>
        <taxon>Metazoa</taxon>
        <taxon>Ecdysozoa</taxon>
        <taxon>Arthropoda</taxon>
        <taxon>Chelicerata</taxon>
        <taxon>Arachnida</taxon>
        <taxon>Acari</taxon>
        <taxon>Acariformes</taxon>
        <taxon>Sarcoptiformes</taxon>
        <taxon>Oribatida</taxon>
        <taxon>Brachypylina</taxon>
        <taxon>Oppioidea</taxon>
        <taxon>Oppiidae</taxon>
        <taxon>Oppiella</taxon>
    </lineage>
</organism>
<dbReference type="Proteomes" id="UP000728032">
    <property type="component" value="Unassembled WGS sequence"/>
</dbReference>
<keyword evidence="7" id="KW-1185">Reference proteome</keyword>
<dbReference type="FunFam" id="3.40.605.10:FF:000026">
    <property type="entry name" value="Aldehyde dehydrogenase, putative"/>
    <property type="match status" value="3"/>
</dbReference>
<dbReference type="PROSITE" id="PS00070">
    <property type="entry name" value="ALDEHYDE_DEHYDR_CYS"/>
    <property type="match status" value="2"/>
</dbReference>
<comment type="similarity">
    <text evidence="1 4">Belongs to the aldehyde dehydrogenase family.</text>
</comment>
<dbReference type="CDD" id="cd07141">
    <property type="entry name" value="ALDH_F1AB_F2_RALDH1"/>
    <property type="match status" value="1"/>
</dbReference>
<protein>
    <recommendedName>
        <fullName evidence="5">Aldehyde dehydrogenase domain-containing protein</fullName>
    </recommendedName>
</protein>
<dbReference type="InterPro" id="IPR016161">
    <property type="entry name" value="Ald_DH/histidinol_DH"/>
</dbReference>
<reference evidence="6" key="1">
    <citation type="submission" date="2020-11" db="EMBL/GenBank/DDBJ databases">
        <authorList>
            <person name="Tran Van P."/>
        </authorList>
    </citation>
    <scope>NUCLEOTIDE SEQUENCE</scope>
</reference>
<feature type="domain" description="Aldehyde dehydrogenase" evidence="5">
    <location>
        <begin position="2"/>
        <end position="141"/>
    </location>
</feature>
<evidence type="ECO:0000256" key="2">
    <source>
        <dbReference type="ARBA" id="ARBA00023002"/>
    </source>
</evidence>
<dbReference type="Gene3D" id="3.40.309.10">
    <property type="entry name" value="Aldehyde Dehydrogenase, Chain A, domain 2"/>
    <property type="match status" value="3"/>
</dbReference>
<dbReference type="InterPro" id="IPR016162">
    <property type="entry name" value="Ald_DH_N"/>
</dbReference>
<accession>A0A7R9M0W6</accession>
<feature type="active site" evidence="3">
    <location>
        <position position="977"/>
    </location>
</feature>
<evidence type="ECO:0000256" key="1">
    <source>
        <dbReference type="ARBA" id="ARBA00009986"/>
    </source>
</evidence>
<dbReference type="PANTHER" id="PTHR11699">
    <property type="entry name" value="ALDEHYDE DEHYDROGENASE-RELATED"/>
    <property type="match status" value="1"/>
</dbReference>
<feature type="domain" description="Aldehyde dehydrogenase" evidence="5">
    <location>
        <begin position="317"/>
        <end position="732"/>
    </location>
</feature>
<dbReference type="InterPro" id="IPR016163">
    <property type="entry name" value="Ald_DH_C"/>
</dbReference>
<dbReference type="Pfam" id="PF00171">
    <property type="entry name" value="Aldedh"/>
    <property type="match status" value="4"/>
</dbReference>
<dbReference type="EMBL" id="OC919469">
    <property type="protein sequence ID" value="CAD7651391.1"/>
    <property type="molecule type" value="Genomic_DNA"/>
</dbReference>
<dbReference type="PROSITE" id="PS00687">
    <property type="entry name" value="ALDEHYDE_DEHYDR_GLU"/>
    <property type="match status" value="2"/>
</dbReference>
<evidence type="ECO:0000259" key="5">
    <source>
        <dbReference type="Pfam" id="PF00171"/>
    </source>
</evidence>
<feature type="domain" description="Aldehyde dehydrogenase" evidence="5">
    <location>
        <begin position="147"/>
        <end position="316"/>
    </location>
</feature>
<dbReference type="FunFam" id="3.40.605.10:FF:000050">
    <property type="entry name" value="Aldehyde dehydrogenase, mitochondrial"/>
    <property type="match status" value="3"/>
</dbReference>
<dbReference type="SUPFAM" id="SSF53720">
    <property type="entry name" value="ALDH-like"/>
    <property type="match status" value="4"/>
</dbReference>
<feature type="non-terminal residue" evidence="6">
    <location>
        <position position="1"/>
    </location>
</feature>
<dbReference type="OrthoDB" id="310895at2759"/>
<evidence type="ECO:0000256" key="4">
    <source>
        <dbReference type="RuleBase" id="RU003345"/>
    </source>
</evidence>
<sequence>NKILGLIDVGRKEGANLLTGGQRWGTQGYFIQPTVFSDVKDDMTIAKEEIFGPVQSIFKFKTFDEVIDRCNNTSYGLAAGVFTKDINKALRFSQQVQAGSIWINTFLALGPQVPFGGFKQSGFGRENGEDGLHEYLEIKSVFINNSWVDSVSGKTFETINPATGQVIAKVQEGDKQDIDRAVQAARDAFKRGSVWRTIDASERGRLLHKLADLIERDSEYLASLETLDNGKPYLNSVGDIQGAVGQIRYYGGYADKIHGKTIPADGPHFAFTRVEPIGVCGAIIAWNFPIFLIAGKLGPALATGNTLVIKPAEQGSVWRTIDASERGRLLHKLADLIERDSEYLASLETLDNGKPYLNSVGDIQGAVGQIRYYGGYADKIHGKTIPADGPHFAFTRVEPIGVCGAIIAWNFPIFLIAGKLGPALATGNTLVIKPAEQTPLTALYIASLIKEAGFPPGVVNVVPGYGHTAGAALTEHPDVDKIAFTGSTEVGKLIQIAAGKSNMKRVTLETGGKSPLIIFDDADIDDAVATAHETVFLNQGQTCCAATRLYVQDTIYDKFVEKAVELAQKRVVGDPYEANTQHGPQIDGTQFDKVLQLIDTGRKEGAKLLTGGQRWGTKGYFVQPTVFGDVTDNMTIAREEIFGPVQSIFKFNTLEEVIERANDTTYGLAAGAFTKDVNKALVLSQALEAGNVWINTFLAVKPQTPFGGYKQSGFGREFGEDGLHEYLEVKSVFIDNEWVDSVSGKTFETINPATGQVIAKVQEGDKQDIDRAVKAARNAFKRGSVWRTIDASERGRLLHKLADLIERDSEYLASLETLDNGKPYLNSLGEVEGAVRMLRYNAGYADKIHGKVIPADGPHFAFTRAEPIGVCGAIIAWNAPITLTACKLGPALATGNTLVIKPAELTPLTALYIASLIKEAGFPPGVVNVVPGYGHTAGAALTEHLDVNKIAFTGSTEVGKLIQIAAGKSNMKRVTLETGGKSPLIIFDDADIDEAVVTAHATVFANSGQICCAPTRLYVQDTIYDTFVEKAVELAQKRVVGDPYEAHTQQGPQIDGTQFDKVLQYIDTGRKEGAKLLTGGQRWGTNGFFIKPTVFGDVTDNMTIAREEIFGPVQSIFKFKTLEEVIERANDTTYGLAAGAFTKDVNKALVLSQALEAGSVWINTYMAFGPQIPFGGYKQSGFGRELGEEALHEYIEIKSVVIKTDQKIS</sequence>
<evidence type="ECO:0000313" key="7">
    <source>
        <dbReference type="Proteomes" id="UP000728032"/>
    </source>
</evidence>
<gene>
    <name evidence="6" type="ORF">ONB1V03_LOCUS8277</name>
</gene>